<organism evidence="3 4">
    <name type="scientific">Fusarium beomiforme</name>
    <dbReference type="NCBI Taxonomy" id="44412"/>
    <lineage>
        <taxon>Eukaryota</taxon>
        <taxon>Fungi</taxon>
        <taxon>Dikarya</taxon>
        <taxon>Ascomycota</taxon>
        <taxon>Pezizomycotina</taxon>
        <taxon>Sordariomycetes</taxon>
        <taxon>Hypocreomycetidae</taxon>
        <taxon>Hypocreales</taxon>
        <taxon>Nectriaceae</taxon>
        <taxon>Fusarium</taxon>
        <taxon>Fusarium burgessii species complex</taxon>
    </lineage>
</organism>
<comment type="caution">
    <text evidence="3">The sequence shown here is derived from an EMBL/GenBank/DDBJ whole genome shotgun (WGS) entry which is preliminary data.</text>
</comment>
<dbReference type="InterPro" id="IPR001138">
    <property type="entry name" value="Zn2Cys6_DnaBD"/>
</dbReference>
<dbReference type="GO" id="GO:0008270">
    <property type="term" value="F:zinc ion binding"/>
    <property type="evidence" value="ECO:0007669"/>
    <property type="project" value="InterPro"/>
</dbReference>
<dbReference type="PANTHER" id="PTHR38111:SF11">
    <property type="entry name" value="TRANSCRIPTION FACTOR DOMAIN-CONTAINING PROTEIN-RELATED"/>
    <property type="match status" value="1"/>
</dbReference>
<dbReference type="Pfam" id="PF11951">
    <property type="entry name" value="Fungal_trans_2"/>
    <property type="match status" value="1"/>
</dbReference>
<evidence type="ECO:0000256" key="1">
    <source>
        <dbReference type="ARBA" id="ARBA00023242"/>
    </source>
</evidence>
<dbReference type="InterPro" id="IPR021858">
    <property type="entry name" value="Fun_TF"/>
</dbReference>
<dbReference type="Gene3D" id="4.10.240.10">
    <property type="entry name" value="Zn(2)-C6 fungal-type DNA-binding domain"/>
    <property type="match status" value="1"/>
</dbReference>
<evidence type="ECO:0000313" key="4">
    <source>
        <dbReference type="Proteomes" id="UP000730481"/>
    </source>
</evidence>
<evidence type="ECO:0000313" key="3">
    <source>
        <dbReference type="EMBL" id="KAF4343977.1"/>
    </source>
</evidence>
<protein>
    <recommendedName>
        <fullName evidence="2">Zn(2)-C6 fungal-type domain-containing protein</fullName>
    </recommendedName>
</protein>
<gene>
    <name evidence="3" type="ORF">FBEOM_2084</name>
</gene>
<dbReference type="OrthoDB" id="5073555at2759"/>
<dbReference type="Pfam" id="PF00172">
    <property type="entry name" value="Zn_clus"/>
    <property type="match status" value="1"/>
</dbReference>
<dbReference type="PROSITE" id="PS00463">
    <property type="entry name" value="ZN2_CY6_FUNGAL_1"/>
    <property type="match status" value="1"/>
</dbReference>
<name>A0A9P5E0C1_9HYPO</name>
<keyword evidence="1" id="KW-0539">Nucleus</keyword>
<reference evidence="3" key="1">
    <citation type="journal article" date="2017" name="Mycologia">
        <title>Fusarium algeriense, sp. nov., a novel toxigenic crown rot pathogen of durum wheat from Algeria is nested in the Fusarium burgessii species complex.</title>
        <authorList>
            <person name="Laraba I."/>
            <person name="Keddad A."/>
            <person name="Boureghda H."/>
            <person name="Abdallah N."/>
            <person name="Vaughan M.M."/>
            <person name="Proctor R.H."/>
            <person name="Busman M."/>
            <person name="O'Donnell K."/>
        </authorList>
    </citation>
    <scope>NUCLEOTIDE SEQUENCE</scope>
    <source>
        <strain evidence="3">NRRL 25174</strain>
    </source>
</reference>
<proteinExistence type="predicted"/>
<keyword evidence="4" id="KW-1185">Reference proteome</keyword>
<accession>A0A9P5E0C1</accession>
<dbReference type="AlphaFoldDB" id="A0A9P5E0C1"/>
<dbReference type="Proteomes" id="UP000730481">
    <property type="component" value="Unassembled WGS sequence"/>
</dbReference>
<dbReference type="GO" id="GO:0000981">
    <property type="term" value="F:DNA-binding transcription factor activity, RNA polymerase II-specific"/>
    <property type="evidence" value="ECO:0007669"/>
    <property type="project" value="InterPro"/>
</dbReference>
<evidence type="ECO:0000259" key="2">
    <source>
        <dbReference type="PROSITE" id="PS50048"/>
    </source>
</evidence>
<sequence>MVGVPGKSKACSNCRERRLKCDLERPQCARCTRNGRACGGYERPRIFVHRFQESGSQSPSTSVPSATSNRWTFYVPQLHDPYSLPKSPDSKIHEQKQLIARFITDFCPRLDTSLPENDRLHHYWVHVLPHIHGTVALLDQSILTLSAAFLGQNSGDAKLRKRSMVMYGNAIRDLAKVMSAASFYPNDMVLAAIQCLGMSELTWLKIYSPPSQSAVDHGWVSHMKGGAELLKARGASILATKLGKDLFIRFRGVSLWAQLVFEASILLKGEPSGQTKPFAFADPCLQSISRVASQGSHYGMLFHIMLDIPGLLQDTNLLLTPRNNAGDMAQDIILRAMTIAENLRTWLEGFAAQYPVPYACTPSETTTTGHLFPLCFHFPNLLAAQTWVHYWAAMIMLMRCIMVCQTRSPHLALPTPAFTYDYARLVYSPHLGKDLALSGPVAVALHFADNICQSAAYSCEDDKGMSGPIMLLFPLWIAKDTYANGESGACREKESHCIEVMKVLAGRGMHISDALVNLSTKDTSQTS</sequence>
<dbReference type="SUPFAM" id="SSF57701">
    <property type="entry name" value="Zn2/Cys6 DNA-binding domain"/>
    <property type="match status" value="1"/>
</dbReference>
<dbReference type="InterPro" id="IPR053178">
    <property type="entry name" value="Osmoadaptation_assoc"/>
</dbReference>
<reference evidence="3" key="2">
    <citation type="submission" date="2020-02" db="EMBL/GenBank/DDBJ databases">
        <title>Identification and distribution of gene clusters putatively required for synthesis of sphingolipid metabolism inhibitors in phylogenetically diverse species of the filamentous fungus Fusarium.</title>
        <authorList>
            <person name="Kim H.-S."/>
            <person name="Busman M."/>
            <person name="Brown D.W."/>
            <person name="Divon H."/>
            <person name="Uhlig S."/>
            <person name="Proctor R.H."/>
        </authorList>
    </citation>
    <scope>NUCLEOTIDE SEQUENCE</scope>
    <source>
        <strain evidence="3">NRRL 25174</strain>
    </source>
</reference>
<dbReference type="PANTHER" id="PTHR38111">
    <property type="entry name" value="ZN(2)-C6 FUNGAL-TYPE DOMAIN-CONTAINING PROTEIN-RELATED"/>
    <property type="match status" value="1"/>
</dbReference>
<dbReference type="CDD" id="cd00067">
    <property type="entry name" value="GAL4"/>
    <property type="match status" value="1"/>
</dbReference>
<dbReference type="PROSITE" id="PS50048">
    <property type="entry name" value="ZN2_CY6_FUNGAL_2"/>
    <property type="match status" value="1"/>
</dbReference>
<dbReference type="SMART" id="SM00066">
    <property type="entry name" value="GAL4"/>
    <property type="match status" value="1"/>
</dbReference>
<dbReference type="InterPro" id="IPR036864">
    <property type="entry name" value="Zn2-C6_fun-type_DNA-bd_sf"/>
</dbReference>
<dbReference type="EMBL" id="PVQB02000071">
    <property type="protein sequence ID" value="KAF4343977.1"/>
    <property type="molecule type" value="Genomic_DNA"/>
</dbReference>
<feature type="domain" description="Zn(2)-C6 fungal-type" evidence="2">
    <location>
        <begin position="10"/>
        <end position="38"/>
    </location>
</feature>